<evidence type="ECO:0000313" key="1">
    <source>
        <dbReference type="EMBL" id="OCH93137.1"/>
    </source>
</evidence>
<dbReference type="OrthoDB" id="3263739at2759"/>
<dbReference type="EMBL" id="KV722359">
    <property type="protein sequence ID" value="OCH93137.1"/>
    <property type="molecule type" value="Genomic_DNA"/>
</dbReference>
<sequence length="168" mass="18815">MPDCCGFLVNFRPDYQYLYSIRMWDPNYGPDWIDKLASACVGLEAWKKKILSKPESGNIGSPSFCVHEPIGFKNKSSILILNQQYNCMMQQGLFNLAYVIGQSYSLGVKELSALGRTRAPVFIYKDGSLKVYLVICAQRPAGWLFQEDNGEIAKDVRSAGFLTTLGHA</sequence>
<evidence type="ECO:0000313" key="2">
    <source>
        <dbReference type="Proteomes" id="UP000250043"/>
    </source>
</evidence>
<gene>
    <name evidence="1" type="ORF">OBBRIDRAFT_802142</name>
</gene>
<proteinExistence type="predicted"/>
<protein>
    <submittedName>
        <fullName evidence="1">Uncharacterized protein</fullName>
    </submittedName>
</protein>
<dbReference type="AlphaFoldDB" id="A0A8E2B3Q8"/>
<keyword evidence="2" id="KW-1185">Reference proteome</keyword>
<accession>A0A8E2B3Q8</accession>
<name>A0A8E2B3Q8_9APHY</name>
<organism evidence="1 2">
    <name type="scientific">Obba rivulosa</name>
    <dbReference type="NCBI Taxonomy" id="1052685"/>
    <lineage>
        <taxon>Eukaryota</taxon>
        <taxon>Fungi</taxon>
        <taxon>Dikarya</taxon>
        <taxon>Basidiomycota</taxon>
        <taxon>Agaricomycotina</taxon>
        <taxon>Agaricomycetes</taxon>
        <taxon>Polyporales</taxon>
        <taxon>Gelatoporiaceae</taxon>
        <taxon>Obba</taxon>
    </lineage>
</organism>
<reference evidence="1 2" key="1">
    <citation type="submission" date="2016-07" db="EMBL/GenBank/DDBJ databases">
        <title>Draft genome of the white-rot fungus Obba rivulosa 3A-2.</title>
        <authorList>
            <consortium name="DOE Joint Genome Institute"/>
            <person name="Miettinen O."/>
            <person name="Riley R."/>
            <person name="Acob R."/>
            <person name="Barry K."/>
            <person name="Cullen D."/>
            <person name="De Vries R."/>
            <person name="Hainaut M."/>
            <person name="Hatakka A."/>
            <person name="Henrissat B."/>
            <person name="Hilden K."/>
            <person name="Kuo R."/>
            <person name="Labutti K."/>
            <person name="Lipzen A."/>
            <person name="Makela M.R."/>
            <person name="Sandor L."/>
            <person name="Spatafora J.W."/>
            <person name="Grigoriev I.V."/>
            <person name="Hibbett D.S."/>
        </authorList>
    </citation>
    <scope>NUCLEOTIDE SEQUENCE [LARGE SCALE GENOMIC DNA]</scope>
    <source>
        <strain evidence="1 2">3A-2</strain>
    </source>
</reference>
<dbReference type="Proteomes" id="UP000250043">
    <property type="component" value="Unassembled WGS sequence"/>
</dbReference>